<evidence type="ECO:0000313" key="8">
    <source>
        <dbReference type="Proteomes" id="UP000612893"/>
    </source>
</evidence>
<evidence type="ECO:0000256" key="4">
    <source>
        <dbReference type="ARBA" id="ARBA00023204"/>
    </source>
</evidence>
<comment type="caution">
    <text evidence="7">The sequence shown here is derived from an EMBL/GenBank/DDBJ whole genome shotgun (WGS) entry which is preliminary data.</text>
</comment>
<evidence type="ECO:0000256" key="6">
    <source>
        <dbReference type="SAM" id="MobiDB-lite"/>
    </source>
</evidence>
<feature type="compositionally biased region" description="Low complexity" evidence="6">
    <location>
        <begin position="241"/>
        <end position="257"/>
    </location>
</feature>
<reference evidence="7" key="1">
    <citation type="submission" date="2020-10" db="EMBL/GenBank/DDBJ databases">
        <title>Ca. Dormibacterota MAGs.</title>
        <authorList>
            <person name="Montgomery K."/>
        </authorList>
    </citation>
    <scope>NUCLEOTIDE SEQUENCE [LARGE SCALE GENOMIC DNA]</scope>
    <source>
        <strain evidence="7">SC8812_S17_10</strain>
    </source>
</reference>
<dbReference type="PANTHER" id="PTHR10429">
    <property type="entry name" value="DNA-3-METHYLADENINE GLYCOSYLASE"/>
    <property type="match status" value="1"/>
</dbReference>
<feature type="compositionally biased region" description="Polar residues" evidence="6">
    <location>
        <begin position="270"/>
        <end position="281"/>
    </location>
</feature>
<keyword evidence="4 5" id="KW-0234">DNA repair</keyword>
<dbReference type="FunFam" id="3.10.300.10:FF:000001">
    <property type="entry name" value="Putative 3-methyladenine DNA glycosylase"/>
    <property type="match status" value="1"/>
</dbReference>
<evidence type="ECO:0000256" key="3">
    <source>
        <dbReference type="ARBA" id="ARBA00022801"/>
    </source>
</evidence>
<organism evidence="7 8">
    <name type="scientific">Candidatus Nephthysia bennettiae</name>
    <dbReference type="NCBI Taxonomy" id="3127016"/>
    <lineage>
        <taxon>Bacteria</taxon>
        <taxon>Bacillati</taxon>
        <taxon>Candidatus Dormiibacterota</taxon>
        <taxon>Candidatus Dormibacteria</taxon>
        <taxon>Candidatus Dormibacterales</taxon>
        <taxon>Candidatus Dormibacteraceae</taxon>
        <taxon>Candidatus Nephthysia</taxon>
    </lineage>
</organism>
<keyword evidence="2 5" id="KW-0227">DNA damage</keyword>
<evidence type="ECO:0000256" key="5">
    <source>
        <dbReference type="HAMAP-Rule" id="MF_00527"/>
    </source>
</evidence>
<dbReference type="PANTHER" id="PTHR10429:SF0">
    <property type="entry name" value="DNA-3-METHYLADENINE GLYCOSYLASE"/>
    <property type="match status" value="1"/>
</dbReference>
<feature type="region of interest" description="Disordered" evidence="6">
    <location>
        <begin position="233"/>
        <end position="281"/>
    </location>
</feature>
<accession>A0A934KAM3</accession>
<dbReference type="NCBIfam" id="TIGR00567">
    <property type="entry name" value="3mg"/>
    <property type="match status" value="1"/>
</dbReference>
<dbReference type="InterPro" id="IPR011034">
    <property type="entry name" value="Formyl_transferase-like_C_sf"/>
</dbReference>
<dbReference type="Pfam" id="PF02245">
    <property type="entry name" value="Pur_DNA_glyco"/>
    <property type="match status" value="1"/>
</dbReference>
<proteinExistence type="inferred from homology"/>
<keyword evidence="3 5" id="KW-0378">Hydrolase</keyword>
<dbReference type="EMBL" id="JAEKNR010000122">
    <property type="protein sequence ID" value="MBJ7598710.1"/>
    <property type="molecule type" value="Genomic_DNA"/>
</dbReference>
<protein>
    <recommendedName>
        <fullName evidence="5">Putative 3-methyladenine DNA glycosylase</fullName>
        <ecNumber evidence="5">3.2.2.-</ecNumber>
    </recommendedName>
</protein>
<dbReference type="AlphaFoldDB" id="A0A934KAM3"/>
<dbReference type="Proteomes" id="UP000612893">
    <property type="component" value="Unassembled WGS sequence"/>
</dbReference>
<dbReference type="EC" id="3.2.2.-" evidence="5"/>
<gene>
    <name evidence="7" type="ORF">JF922_11590</name>
</gene>
<dbReference type="GO" id="GO:0006281">
    <property type="term" value="P:DNA repair"/>
    <property type="evidence" value="ECO:0007669"/>
    <property type="project" value="UniProtKB-UniRule"/>
</dbReference>
<comment type="similarity">
    <text evidence="1 5">Belongs to the DNA glycosylase MPG family.</text>
</comment>
<name>A0A934KAM3_9BACT</name>
<sequence>MLLAPFVFFGSSGRPAPGRDGAQPVAAQRRSARCPSPYIASVSSDKARPAGRLLGPEFFRRETLKVARELLGKLLVREVGGEVRWGRLVEVEAYCGPEDRAAHSFRGLTPRTSVMFGPPGRAYVYFVYGMHHCLNFVTREEGVPQAILVRALEPGPGVGRCSGPALLCQALDVDRSLSGAPLEPPALYVVDDGFSPDPASVFQTPRIGVDYARDWSELPWRFCVESPHLSRSLKRRRSESARATSASASSAGSSSAKPARKPTPERASRSAATSENTRSAP</sequence>
<dbReference type="SUPFAM" id="SSF50486">
    <property type="entry name" value="FMT C-terminal domain-like"/>
    <property type="match status" value="1"/>
</dbReference>
<dbReference type="HAMAP" id="MF_00527">
    <property type="entry name" value="3MGH"/>
    <property type="match status" value="1"/>
</dbReference>
<dbReference type="Gene3D" id="3.10.300.10">
    <property type="entry name" value="Methylpurine-DNA glycosylase (MPG)"/>
    <property type="match status" value="2"/>
</dbReference>
<keyword evidence="8" id="KW-1185">Reference proteome</keyword>
<dbReference type="GO" id="GO:0019104">
    <property type="term" value="F:DNA N-glycosylase activity"/>
    <property type="evidence" value="ECO:0007669"/>
    <property type="project" value="UniProtKB-UniRule"/>
</dbReference>
<dbReference type="InterPro" id="IPR036995">
    <property type="entry name" value="MPG_sf"/>
</dbReference>
<evidence type="ECO:0000256" key="2">
    <source>
        <dbReference type="ARBA" id="ARBA00022763"/>
    </source>
</evidence>
<evidence type="ECO:0000256" key="1">
    <source>
        <dbReference type="ARBA" id="ARBA00009232"/>
    </source>
</evidence>
<dbReference type="CDD" id="cd00540">
    <property type="entry name" value="AAG"/>
    <property type="match status" value="1"/>
</dbReference>
<dbReference type="InterPro" id="IPR003180">
    <property type="entry name" value="MPG"/>
</dbReference>
<evidence type="ECO:0000313" key="7">
    <source>
        <dbReference type="EMBL" id="MBJ7598710.1"/>
    </source>
</evidence>